<dbReference type="Proteomes" id="UP000234333">
    <property type="component" value="Unassembled WGS sequence"/>
</dbReference>
<dbReference type="AlphaFoldDB" id="A0A2H1HT17"/>
<keyword evidence="3" id="KW-0460">Magnesium</keyword>
<dbReference type="PANTHER" id="PTHR13794:SF58">
    <property type="entry name" value="MITOCHONDRIAL ENOLASE SUPERFAMILY MEMBER 1"/>
    <property type="match status" value="1"/>
</dbReference>
<dbReference type="InterPro" id="IPR018110">
    <property type="entry name" value="Mandel_Rmase/mucon_lact_enz_CS"/>
</dbReference>
<feature type="domain" description="Mandelate racemase/muconate lactonizing enzyme C-terminal" evidence="6">
    <location>
        <begin position="200"/>
        <end position="296"/>
    </location>
</feature>
<dbReference type="EC" id="4.2.1.68" evidence="7"/>
<dbReference type="FunFam" id="3.20.20.120:FF:000007">
    <property type="entry name" value="Mitochondrial enolase superfamily member 1"/>
    <property type="match status" value="1"/>
</dbReference>
<reference evidence="7 8" key="1">
    <citation type="submission" date="2017-03" db="EMBL/GenBank/DDBJ databases">
        <authorList>
            <person name="Afonso C.L."/>
            <person name="Miller P.J."/>
            <person name="Scott M.A."/>
            <person name="Spackman E."/>
            <person name="Goraichik I."/>
            <person name="Dimitrov K.M."/>
            <person name="Suarez D.L."/>
            <person name="Swayne D.E."/>
        </authorList>
    </citation>
    <scope>NUCLEOTIDE SEQUENCE [LARGE SCALE GENOMIC DNA]</scope>
    <source>
        <strain evidence="7 8">CIP 102111</strain>
    </source>
</reference>
<keyword evidence="2" id="KW-0479">Metal-binding</keyword>
<dbReference type="GeneID" id="99774060"/>
<evidence type="ECO:0000256" key="1">
    <source>
        <dbReference type="ARBA" id="ARBA00001946"/>
    </source>
</evidence>
<dbReference type="GO" id="GO:0050023">
    <property type="term" value="F:L-fuconate dehydratase activity"/>
    <property type="evidence" value="ECO:0007669"/>
    <property type="project" value="UniProtKB-EC"/>
</dbReference>
<dbReference type="SFLD" id="SFLDS00001">
    <property type="entry name" value="Enolase"/>
    <property type="match status" value="1"/>
</dbReference>
<dbReference type="InterPro" id="IPR036849">
    <property type="entry name" value="Enolase-like_C_sf"/>
</dbReference>
<dbReference type="SUPFAM" id="SSF51604">
    <property type="entry name" value="Enolase C-terminal domain-like"/>
    <property type="match status" value="1"/>
</dbReference>
<evidence type="ECO:0000313" key="8">
    <source>
        <dbReference type="Proteomes" id="UP000234333"/>
    </source>
</evidence>
<proteinExistence type="predicted"/>
<dbReference type="RefSeq" id="WP_101623507.1">
    <property type="nucleotide sequence ID" value="NZ_FXZC01000001.1"/>
</dbReference>
<dbReference type="Gene3D" id="3.20.20.120">
    <property type="entry name" value="Enolase-like C-terminal domain"/>
    <property type="match status" value="1"/>
</dbReference>
<evidence type="ECO:0000256" key="3">
    <source>
        <dbReference type="ARBA" id="ARBA00022842"/>
    </source>
</evidence>
<dbReference type="PROSITE" id="PS00909">
    <property type="entry name" value="MR_MLE_2"/>
    <property type="match status" value="1"/>
</dbReference>
<dbReference type="SMART" id="SM00922">
    <property type="entry name" value="MR_MLE"/>
    <property type="match status" value="1"/>
</dbReference>
<dbReference type="InterPro" id="IPR029065">
    <property type="entry name" value="Enolase_C-like"/>
</dbReference>
<evidence type="ECO:0000259" key="6">
    <source>
        <dbReference type="SMART" id="SM00922"/>
    </source>
</evidence>
<protein>
    <submittedName>
        <fullName evidence="7">L-fuconate dehydratase</fullName>
        <ecNumber evidence="7">4.2.1.68</ecNumber>
    </submittedName>
</protein>
<evidence type="ECO:0000256" key="2">
    <source>
        <dbReference type="ARBA" id="ARBA00022723"/>
    </source>
</evidence>
<dbReference type="Pfam" id="PF13378">
    <property type="entry name" value="MR_MLE_C"/>
    <property type="match status" value="1"/>
</dbReference>
<dbReference type="InterPro" id="IPR029017">
    <property type="entry name" value="Enolase-like_N"/>
</dbReference>
<dbReference type="InterPro" id="IPR034610">
    <property type="entry name" value="L-fuconate_dehydratase"/>
</dbReference>
<dbReference type="Gene3D" id="3.30.390.10">
    <property type="entry name" value="Enolase-like, N-terminal domain"/>
    <property type="match status" value="1"/>
</dbReference>
<dbReference type="InterPro" id="IPR013342">
    <property type="entry name" value="Mandelate_racemase_C"/>
</dbReference>
<evidence type="ECO:0000256" key="4">
    <source>
        <dbReference type="ARBA" id="ARBA00023239"/>
    </source>
</evidence>
<dbReference type="SUPFAM" id="SSF54826">
    <property type="entry name" value="Enolase N-terminal domain-like"/>
    <property type="match status" value="1"/>
</dbReference>
<evidence type="ECO:0000256" key="5">
    <source>
        <dbReference type="SAM" id="MobiDB-lite"/>
    </source>
</evidence>
<dbReference type="EMBL" id="FXZC01000001">
    <property type="protein sequence ID" value="SMX66059.1"/>
    <property type="molecule type" value="Genomic_DNA"/>
</dbReference>
<dbReference type="SFLD" id="SFLDF00111">
    <property type="entry name" value="L-fuconate_dehydratase"/>
    <property type="match status" value="1"/>
</dbReference>
<dbReference type="GO" id="GO:0016052">
    <property type="term" value="P:carbohydrate catabolic process"/>
    <property type="evidence" value="ECO:0007669"/>
    <property type="project" value="InterPro"/>
</dbReference>
<feature type="region of interest" description="Disordered" evidence="5">
    <location>
        <begin position="427"/>
        <end position="456"/>
    </location>
</feature>
<name>A0A2H1HT17_9MICO</name>
<evidence type="ECO:0000313" key="7">
    <source>
        <dbReference type="EMBL" id="SMX66059.1"/>
    </source>
</evidence>
<accession>A0A2H1HT17</accession>
<dbReference type="GO" id="GO:0009063">
    <property type="term" value="P:amino acid catabolic process"/>
    <property type="evidence" value="ECO:0007669"/>
    <property type="project" value="InterPro"/>
</dbReference>
<dbReference type="PANTHER" id="PTHR13794">
    <property type="entry name" value="ENOLASE SUPERFAMILY, MANDELATE RACEMASE"/>
    <property type="match status" value="1"/>
</dbReference>
<comment type="cofactor">
    <cofactor evidence="1">
        <name>Mg(2+)</name>
        <dbReference type="ChEBI" id="CHEBI:18420"/>
    </cofactor>
</comment>
<keyword evidence="4 7" id="KW-0456">Lyase</keyword>
<dbReference type="SFLD" id="SFLDG00179">
    <property type="entry name" value="mandelate_racemase"/>
    <property type="match status" value="1"/>
</dbReference>
<dbReference type="InterPro" id="IPR046945">
    <property type="entry name" value="RHMD-like"/>
</dbReference>
<organism evidence="7 8">
    <name type="scientific">Brevibacterium casei CIP 102111</name>
    <dbReference type="NCBI Taxonomy" id="1255625"/>
    <lineage>
        <taxon>Bacteria</taxon>
        <taxon>Bacillati</taxon>
        <taxon>Actinomycetota</taxon>
        <taxon>Actinomycetes</taxon>
        <taxon>Micrococcales</taxon>
        <taxon>Brevibacteriaceae</taxon>
        <taxon>Brevibacterium</taxon>
    </lineage>
</organism>
<gene>
    <name evidence="7" type="ORF">BC102111_00527</name>
</gene>
<sequence>MPLITDITVTDVRFPTSLELDGSDAVNVDPDYSAAYVAIHAGDGDAAEVGHGLVFTAGRGNELIVAAMESYAPLLIGRELDDLLADLGAASALLVHDSQLRWLGPEKGVTQMAAGGLLGALWDLAARRAGKPLWRHLAELPAEDLVSAIDFTHLRNALTEEEALEMLRAGEDGLAERIAEIEASGVPAYTTSPGWLGYSDEKLVRLAKEAVAEGFTQIKLKVGGSLEDDRRRLALAREAVGPDIRIAIDANQKWETGEAIDWVNALAEFDPYWIEEPTSTDEILGHAEIRRGVAPIKVATGEAVHNRIMVKQLLQAEAIDILQLDSTRVAGVNENLAILLLAKKFGIPVCPHAGGVGLCELVQHLALFDAARVAGQPDDRVVEYVDHLHEHFVDPAVVVDGRYRAPTAPGTSARMVEGSVTEWTYPDGPGWQRVGERAAVGAEDRQPAGSTEGASA</sequence>
<dbReference type="GO" id="GO:0000287">
    <property type="term" value="F:magnesium ion binding"/>
    <property type="evidence" value="ECO:0007669"/>
    <property type="project" value="TreeGrafter"/>
</dbReference>